<name>A0A3L6FHT7_MAIZE</name>
<proteinExistence type="predicted"/>
<dbReference type="AlphaFoldDB" id="A0A3L6FHT7"/>
<comment type="caution">
    <text evidence="1">The sequence shown here is derived from an EMBL/GenBank/DDBJ whole genome shotgun (WGS) entry which is preliminary data.</text>
</comment>
<accession>A0A3L6FHT7</accession>
<reference evidence="1" key="1">
    <citation type="journal article" date="2018" name="Nat. Genet.">
        <title>Extensive intraspecific gene order and gene structural variations between Mo17 and other maize genomes.</title>
        <authorList>
            <person name="Sun S."/>
            <person name="Zhou Y."/>
            <person name="Chen J."/>
            <person name="Shi J."/>
            <person name="Zhao H."/>
            <person name="Zhao H."/>
            <person name="Song W."/>
            <person name="Zhang M."/>
            <person name="Cui Y."/>
            <person name="Dong X."/>
            <person name="Liu H."/>
            <person name="Ma X."/>
            <person name="Jiao Y."/>
            <person name="Wang B."/>
            <person name="Wei X."/>
            <person name="Stein J.C."/>
            <person name="Glaubitz J.C."/>
            <person name="Lu F."/>
            <person name="Yu G."/>
            <person name="Liang C."/>
            <person name="Fengler K."/>
            <person name="Li B."/>
            <person name="Rafalski A."/>
            <person name="Schnable P.S."/>
            <person name="Ware D.H."/>
            <person name="Buckler E.S."/>
            <person name="Lai J."/>
        </authorList>
    </citation>
    <scope>NUCLEOTIDE SEQUENCE [LARGE SCALE GENOMIC DNA]</scope>
    <source>
        <tissue evidence="1">Seedling</tissue>
    </source>
</reference>
<dbReference type="EMBL" id="NCVQ01000004">
    <property type="protein sequence ID" value="PWZ32420.1"/>
    <property type="molecule type" value="Genomic_DNA"/>
</dbReference>
<feature type="non-terminal residue" evidence="1">
    <location>
        <position position="1"/>
    </location>
</feature>
<organism evidence="1">
    <name type="scientific">Zea mays</name>
    <name type="common">Maize</name>
    <dbReference type="NCBI Taxonomy" id="4577"/>
    <lineage>
        <taxon>Eukaryota</taxon>
        <taxon>Viridiplantae</taxon>
        <taxon>Streptophyta</taxon>
        <taxon>Embryophyta</taxon>
        <taxon>Tracheophyta</taxon>
        <taxon>Spermatophyta</taxon>
        <taxon>Magnoliopsida</taxon>
        <taxon>Liliopsida</taxon>
        <taxon>Poales</taxon>
        <taxon>Poaceae</taxon>
        <taxon>PACMAD clade</taxon>
        <taxon>Panicoideae</taxon>
        <taxon>Andropogonodae</taxon>
        <taxon>Andropogoneae</taxon>
        <taxon>Tripsacinae</taxon>
        <taxon>Zea</taxon>
    </lineage>
</organism>
<protein>
    <submittedName>
        <fullName evidence="1">Uncharacterized protein</fullName>
    </submittedName>
</protein>
<evidence type="ECO:0000313" key="1">
    <source>
        <dbReference type="EMBL" id="PWZ32420.1"/>
    </source>
</evidence>
<sequence>IKFDLLVRFYFLDFFWTSNGVKRRHGAHNIRGLIRLCHVTKRGCHRTVRVSIDDTIQCNPSPTVDNGPSLRSINRHKISP</sequence>
<gene>
    <name evidence="1" type="ORF">Zm00014a_043193</name>
</gene>
<dbReference type="Proteomes" id="UP000251960">
    <property type="component" value="Chromosome 3"/>
</dbReference>